<sequence>MVIKNQTKMKKEHIQAVMRAANFDNDRYKKFKLMYNFFGLLFGMMFVRYLIFEMLGSSERQPVMMVLYGIVGAVFLYIGMYGMDKSNYKKYYRIYGNMIGITFTYEADSEGIRMTDEEGDNEFFEWERMLKWVEDLDSFFVYMGLEECLILDKNSFVEGTDINFKELLTAVAGLKKEENGDEY</sequence>
<feature type="transmembrane region" description="Helical" evidence="1">
    <location>
        <begin position="63"/>
        <end position="83"/>
    </location>
</feature>
<comment type="caution">
    <text evidence="3">The sequence shown here is derived from an EMBL/GenBank/DDBJ whole genome shotgun (WGS) entry which is preliminary data.</text>
</comment>
<gene>
    <name evidence="3" type="ORF">WMO37_10215</name>
</gene>
<feature type="transmembrane region" description="Helical" evidence="1">
    <location>
        <begin position="33"/>
        <end position="51"/>
    </location>
</feature>
<name>A0ABV1H6P4_9FIRM</name>
<reference evidence="3" key="1">
    <citation type="submission" date="2024-03" db="EMBL/GenBank/DDBJ databases">
        <title>Human intestinal bacterial collection.</title>
        <authorList>
            <person name="Pauvert C."/>
            <person name="Hitch T.C.A."/>
            <person name="Clavel T."/>
        </authorList>
    </citation>
    <scope>NUCLEOTIDE SEQUENCE [LARGE SCALE GENOMIC DNA]</scope>
    <source>
        <strain evidence="3">CLA-AA-H89B</strain>
    </source>
</reference>
<protein>
    <submittedName>
        <fullName evidence="3">YcxB family protein</fullName>
    </submittedName>
</protein>
<evidence type="ECO:0000313" key="4">
    <source>
        <dbReference type="Proteomes" id="UP001546774"/>
    </source>
</evidence>
<dbReference type="InterPro" id="IPR025588">
    <property type="entry name" value="YcxB-like_C"/>
</dbReference>
<accession>A0ABV1H6P4</accession>
<keyword evidence="1" id="KW-0812">Transmembrane</keyword>
<dbReference type="EMBL" id="JBBMFS010000008">
    <property type="protein sequence ID" value="MEQ2555378.1"/>
    <property type="molecule type" value="Genomic_DNA"/>
</dbReference>
<organism evidence="3 4">
    <name type="scientific">Lachnospira intestinalis</name>
    <dbReference type="NCBI Taxonomy" id="3133158"/>
    <lineage>
        <taxon>Bacteria</taxon>
        <taxon>Bacillati</taxon>
        <taxon>Bacillota</taxon>
        <taxon>Clostridia</taxon>
        <taxon>Lachnospirales</taxon>
        <taxon>Lachnospiraceae</taxon>
        <taxon>Lachnospira</taxon>
    </lineage>
</organism>
<dbReference type="Proteomes" id="UP001546774">
    <property type="component" value="Unassembled WGS sequence"/>
</dbReference>
<keyword evidence="1" id="KW-0472">Membrane</keyword>
<keyword evidence="4" id="KW-1185">Reference proteome</keyword>
<evidence type="ECO:0000259" key="2">
    <source>
        <dbReference type="Pfam" id="PF14317"/>
    </source>
</evidence>
<proteinExistence type="predicted"/>
<feature type="domain" description="YcxB-like C-terminal" evidence="2">
    <location>
        <begin position="108"/>
        <end position="160"/>
    </location>
</feature>
<evidence type="ECO:0000256" key="1">
    <source>
        <dbReference type="SAM" id="Phobius"/>
    </source>
</evidence>
<dbReference type="Pfam" id="PF14317">
    <property type="entry name" value="YcxB"/>
    <property type="match status" value="1"/>
</dbReference>
<evidence type="ECO:0000313" key="3">
    <source>
        <dbReference type="EMBL" id="MEQ2555378.1"/>
    </source>
</evidence>
<keyword evidence="1" id="KW-1133">Transmembrane helix</keyword>